<feature type="active site" evidence="5 6">
    <location>
        <position position="230"/>
    </location>
</feature>
<evidence type="ECO:0000313" key="9">
    <source>
        <dbReference type="EMBL" id="CQD03732.1"/>
    </source>
</evidence>
<dbReference type="PROSITE" id="PS00687">
    <property type="entry name" value="ALDEHYDE_DEHYDR_GLU"/>
    <property type="match status" value="1"/>
</dbReference>
<keyword evidence="2 4" id="KW-0560">Oxidoreductase</keyword>
<dbReference type="Gene3D" id="3.40.309.10">
    <property type="entry name" value="Aldehyde Dehydrogenase, Chain A, domain 2"/>
    <property type="match status" value="1"/>
</dbReference>
<evidence type="ECO:0000256" key="1">
    <source>
        <dbReference type="ARBA" id="ARBA00009986"/>
    </source>
</evidence>
<dbReference type="InterPro" id="IPR016162">
    <property type="entry name" value="Ald_DH_N"/>
</dbReference>
<dbReference type="AlphaFoldDB" id="A0A0E4GVG3"/>
<dbReference type="PANTHER" id="PTHR43570:SF16">
    <property type="entry name" value="ALDEHYDE DEHYDROGENASE TYPE III, ISOFORM Q"/>
    <property type="match status" value="1"/>
</dbReference>
<evidence type="ECO:0000259" key="8">
    <source>
        <dbReference type="Pfam" id="PF00171"/>
    </source>
</evidence>
<sequence>MTTESVARKTSESTNGVSAQAADIPATVARLRQTFASGRTRDVQWRKRQLLQLAKLMEDNDAAINAALAEDLDRHPFEAFIGDTAGTIGEAKYAAKKLHKWTKRKYAFLEAAQLPGRGWIQYEPYGTVLIIGAWNYPFYLTLGPAVGAIAAGNAVVLKPSEIAAASSHLMAELVPRYLDNDAIAVVEGDGAVSQELIAQGLDRVMFTGGTEIGRKVYEGAAPHLTPCTLELGGKSPVIVAADADIDVAAKRIAWIKLLNGGQTCVAPDYLLVDATVRDELVSKIGEAITKFRSQGPAGMRVANQRQFDRLSGYLKGSGGTVSLGGGCDESTLRIEPTVVVDPDQDGPLMTNEIFGPLLPVVTVQSLDEAIRFVNSRPKPLSAYLFTKSREVREKVIREVPAGGLVVNHLAFQVSTAKLPFGGVGASGMGAYHGKWGFEEFSHRKSVMTKPTRPDLSSFTYPPYTDRALKLARKLF</sequence>
<dbReference type="SUPFAM" id="SSF53720">
    <property type="entry name" value="ALDH-like"/>
    <property type="match status" value="1"/>
</dbReference>
<dbReference type="InterPro" id="IPR016161">
    <property type="entry name" value="Ald_DH/histidinol_DH"/>
</dbReference>
<dbReference type="GO" id="GO:0006081">
    <property type="term" value="P:aldehyde metabolic process"/>
    <property type="evidence" value="ECO:0007669"/>
    <property type="project" value="InterPro"/>
</dbReference>
<accession>A0A0E4GVG3</accession>
<dbReference type="InterPro" id="IPR015590">
    <property type="entry name" value="Aldehyde_DH_dom"/>
</dbReference>
<dbReference type="PANTHER" id="PTHR43570">
    <property type="entry name" value="ALDEHYDE DEHYDROGENASE"/>
    <property type="match status" value="1"/>
</dbReference>
<gene>
    <name evidence="9" type="ORF">BN1232_00498</name>
</gene>
<organism evidence="9 10">
    <name type="scientific">Mycobacterium lentiflavum</name>
    <dbReference type="NCBI Taxonomy" id="141349"/>
    <lineage>
        <taxon>Bacteria</taxon>
        <taxon>Bacillati</taxon>
        <taxon>Actinomycetota</taxon>
        <taxon>Actinomycetes</taxon>
        <taxon>Mycobacteriales</taxon>
        <taxon>Mycobacteriaceae</taxon>
        <taxon>Mycobacterium</taxon>
        <taxon>Mycobacterium simiae complex</taxon>
    </lineage>
</organism>
<evidence type="ECO:0000256" key="7">
    <source>
        <dbReference type="RuleBase" id="RU003345"/>
    </source>
</evidence>
<dbReference type="InterPro" id="IPR012394">
    <property type="entry name" value="Aldehyde_DH_NAD(P)"/>
</dbReference>
<dbReference type="OrthoDB" id="6882680at2"/>
<feature type="active site" evidence="5">
    <location>
        <position position="264"/>
    </location>
</feature>
<proteinExistence type="inferred from homology"/>
<evidence type="ECO:0000256" key="3">
    <source>
        <dbReference type="ARBA" id="ARBA00023027"/>
    </source>
</evidence>
<dbReference type="InterPro" id="IPR029510">
    <property type="entry name" value="Ald_DH_CS_GLU"/>
</dbReference>
<dbReference type="GO" id="GO:0004029">
    <property type="term" value="F:aldehyde dehydrogenase (NAD+) activity"/>
    <property type="evidence" value="ECO:0007669"/>
    <property type="project" value="TreeGrafter"/>
</dbReference>
<keyword evidence="3" id="KW-0520">NAD</keyword>
<dbReference type="InterPro" id="IPR016160">
    <property type="entry name" value="Ald_DH_CS_CYS"/>
</dbReference>
<protein>
    <recommendedName>
        <fullName evidence="4">Aldehyde dehydrogenase</fullName>
    </recommendedName>
</protein>
<feature type="domain" description="Aldehyde dehydrogenase" evidence="8">
    <location>
        <begin position="18"/>
        <end position="446"/>
    </location>
</feature>
<dbReference type="Proteomes" id="UP000199251">
    <property type="component" value="Unassembled WGS sequence"/>
</dbReference>
<dbReference type="Pfam" id="PF00171">
    <property type="entry name" value="Aldedh"/>
    <property type="match status" value="1"/>
</dbReference>
<name>A0A0E4GVG3_MYCLN</name>
<comment type="similarity">
    <text evidence="1 4 7">Belongs to the aldehyde dehydrogenase family.</text>
</comment>
<dbReference type="CDD" id="cd07087">
    <property type="entry name" value="ALDH_F3-13-14_CALDH-like"/>
    <property type="match status" value="1"/>
</dbReference>
<dbReference type="FunFam" id="3.40.309.10:FF:000003">
    <property type="entry name" value="Aldehyde dehydrogenase"/>
    <property type="match status" value="1"/>
</dbReference>
<dbReference type="STRING" id="141349.BN1232_00498"/>
<dbReference type="FunFam" id="3.40.605.10:FF:000004">
    <property type="entry name" value="Aldehyde dehydrogenase"/>
    <property type="match status" value="1"/>
</dbReference>
<dbReference type="PIRSF" id="PIRSF036492">
    <property type="entry name" value="ALDH"/>
    <property type="match status" value="1"/>
</dbReference>
<dbReference type="Gene3D" id="3.40.605.10">
    <property type="entry name" value="Aldehyde Dehydrogenase, Chain A, domain 1"/>
    <property type="match status" value="1"/>
</dbReference>
<evidence type="ECO:0000313" key="10">
    <source>
        <dbReference type="Proteomes" id="UP000199251"/>
    </source>
</evidence>
<dbReference type="RefSeq" id="WP_090598445.1">
    <property type="nucleotide sequence ID" value="NZ_CTEE01000001.1"/>
</dbReference>
<dbReference type="PROSITE" id="PS00070">
    <property type="entry name" value="ALDEHYDE_DEHYDR_CYS"/>
    <property type="match status" value="1"/>
</dbReference>
<dbReference type="GO" id="GO:0005737">
    <property type="term" value="C:cytoplasm"/>
    <property type="evidence" value="ECO:0007669"/>
    <property type="project" value="TreeGrafter"/>
</dbReference>
<evidence type="ECO:0000256" key="4">
    <source>
        <dbReference type="PIRNR" id="PIRNR036492"/>
    </source>
</evidence>
<dbReference type="EMBL" id="CTEE01000001">
    <property type="protein sequence ID" value="CQD03732.1"/>
    <property type="molecule type" value="Genomic_DNA"/>
</dbReference>
<evidence type="ECO:0000256" key="5">
    <source>
        <dbReference type="PIRSR" id="PIRSR036492-1"/>
    </source>
</evidence>
<reference evidence="9 10" key="1">
    <citation type="submission" date="2015-03" db="EMBL/GenBank/DDBJ databases">
        <authorList>
            <person name="Urmite Genomes"/>
        </authorList>
    </citation>
    <scope>NUCLEOTIDE SEQUENCE [LARGE SCALE GENOMIC DNA]</scope>
    <source>
        <strain evidence="9 10">CSUR P1491</strain>
    </source>
</reference>
<evidence type="ECO:0000256" key="2">
    <source>
        <dbReference type="ARBA" id="ARBA00023002"/>
    </source>
</evidence>
<evidence type="ECO:0000256" key="6">
    <source>
        <dbReference type="PROSITE-ProRule" id="PRU10007"/>
    </source>
</evidence>
<dbReference type="InterPro" id="IPR016163">
    <property type="entry name" value="Ald_DH_C"/>
</dbReference>